<evidence type="ECO:0000256" key="4">
    <source>
        <dbReference type="ARBA" id="ARBA00023065"/>
    </source>
</evidence>
<dbReference type="Gene3D" id="1.20.5.2950">
    <property type="match status" value="1"/>
</dbReference>
<name>A0A2H2ZEU0_TRIPA</name>
<keyword evidence="4 5" id="KW-0406">Ion transport</keyword>
<gene>
    <name evidence="7" type="ORF">A9Z42_0049490</name>
</gene>
<organism evidence="7 8">
    <name type="scientific">Trichoderma parareesei</name>
    <name type="common">Filamentous fungus</name>
    <dbReference type="NCBI Taxonomy" id="858221"/>
    <lineage>
        <taxon>Eukaryota</taxon>
        <taxon>Fungi</taxon>
        <taxon>Dikarya</taxon>
        <taxon>Ascomycota</taxon>
        <taxon>Pezizomycotina</taxon>
        <taxon>Sordariomycetes</taxon>
        <taxon>Hypocreomycetidae</taxon>
        <taxon>Hypocreales</taxon>
        <taxon>Hypocreaceae</taxon>
        <taxon>Trichoderma</taxon>
    </lineage>
</organism>
<keyword evidence="2 5" id="KW-0813">Transport</keyword>
<comment type="subunit">
    <text evidence="5">V-ATPase is a heteromultimeric enzyme made up of two complexes: the ATP-hydrolytic V1 complex and the proton translocation V0 complex.</text>
</comment>
<comment type="similarity">
    <text evidence="1 5">Belongs to the V-ATPase G subunit family.</text>
</comment>
<dbReference type="PANTHER" id="PTHR12713:SF11">
    <property type="entry name" value="V-TYPE PROTON ATPASE SUBUNIT G"/>
    <property type="match status" value="1"/>
</dbReference>
<evidence type="ECO:0000256" key="1">
    <source>
        <dbReference type="ARBA" id="ARBA00010066"/>
    </source>
</evidence>
<proteinExistence type="inferred from homology"/>
<evidence type="ECO:0000313" key="7">
    <source>
        <dbReference type="EMBL" id="OTA04368.1"/>
    </source>
</evidence>
<keyword evidence="6" id="KW-0175">Coiled coil</keyword>
<evidence type="ECO:0000256" key="5">
    <source>
        <dbReference type="RuleBase" id="RU364019"/>
    </source>
</evidence>
<dbReference type="NCBIfam" id="TIGR01147">
    <property type="entry name" value="V_ATP_synt_G"/>
    <property type="match status" value="1"/>
</dbReference>
<dbReference type="EMBL" id="LFMI01000507">
    <property type="protein sequence ID" value="OTA04368.1"/>
    <property type="molecule type" value="Genomic_DNA"/>
</dbReference>
<keyword evidence="8" id="KW-1185">Reference proteome</keyword>
<protein>
    <recommendedName>
        <fullName evidence="5">V-type proton ATPase subunit G</fullName>
    </recommendedName>
</protein>
<reference evidence="7 8" key="1">
    <citation type="journal article" date="2015" name="Genome Announc.">
        <title>Genome sequence and annotation of Trichoderma parareesei, the ancestor of the cellulase producer Trichoderma reesei.</title>
        <authorList>
            <person name="Yang D."/>
            <person name="Pomraning K."/>
            <person name="Kopchinskiy A."/>
            <person name="Karimi Aghcheh R."/>
            <person name="Atanasova L."/>
            <person name="Chenthamara K."/>
            <person name="Baker S.E."/>
            <person name="Zhang R."/>
            <person name="Shen Q."/>
            <person name="Freitag M."/>
            <person name="Kubicek C.P."/>
            <person name="Druzhinina I.S."/>
        </authorList>
    </citation>
    <scope>NUCLEOTIDE SEQUENCE [LARGE SCALE GENOMIC DNA]</scope>
    <source>
        <strain evidence="7 8">CBS 125925</strain>
    </source>
</reference>
<dbReference type="PANTHER" id="PTHR12713">
    <property type="entry name" value="VACUOLAR ATP SYNTHASE SUBUNIT G"/>
    <property type="match status" value="1"/>
</dbReference>
<dbReference type="Proteomes" id="UP000219286">
    <property type="component" value="Unassembled WGS sequence"/>
</dbReference>
<sequence length="108" mass="12666">MRRCYRSIRPAEREASKIVQRAREFRTKRVKEARDEAKREIAEYKARKEEEFKKFEAEHSKGNEAAEQEANKEAEKQIEVIKQAGQKNRATVVKHLLDAVFEVKPLPA</sequence>
<comment type="function">
    <text evidence="5">Subunit of the V1 complex of vacuolar(H+)-ATPase (V-ATPase), a multisubunit enzyme composed of a peripheral complex (V1) that hydrolyzes ATP and a membrane integral complex (V0) that translocates protons. V-ATPase is responsible for acidifying and maintaining the pH of intracellular compartments and in some cell types, is targeted to the plasma membrane, where it is responsible for acidifying the extracellular environment.</text>
</comment>
<dbReference type="GO" id="GO:0016887">
    <property type="term" value="F:ATP hydrolysis activity"/>
    <property type="evidence" value="ECO:0007669"/>
    <property type="project" value="TreeGrafter"/>
</dbReference>
<evidence type="ECO:0000256" key="3">
    <source>
        <dbReference type="ARBA" id="ARBA00022781"/>
    </source>
</evidence>
<evidence type="ECO:0000313" key="8">
    <source>
        <dbReference type="Proteomes" id="UP000219286"/>
    </source>
</evidence>
<evidence type="ECO:0000256" key="6">
    <source>
        <dbReference type="SAM" id="Coils"/>
    </source>
</evidence>
<dbReference type="GO" id="GO:0000221">
    <property type="term" value="C:vacuolar proton-transporting V-type ATPase, V1 domain"/>
    <property type="evidence" value="ECO:0007669"/>
    <property type="project" value="TreeGrafter"/>
</dbReference>
<comment type="caution">
    <text evidence="7">The sequence shown here is derived from an EMBL/GenBank/DDBJ whole genome shotgun (WGS) entry which is preliminary data.</text>
</comment>
<dbReference type="AlphaFoldDB" id="A0A2H2ZEU0"/>
<dbReference type="InterPro" id="IPR005124">
    <property type="entry name" value="V-ATPase_G"/>
</dbReference>
<dbReference type="GO" id="GO:0046961">
    <property type="term" value="F:proton-transporting ATPase activity, rotational mechanism"/>
    <property type="evidence" value="ECO:0007669"/>
    <property type="project" value="InterPro"/>
</dbReference>
<feature type="coiled-coil region" evidence="6">
    <location>
        <begin position="27"/>
        <end position="84"/>
    </location>
</feature>
<dbReference type="Pfam" id="PF03179">
    <property type="entry name" value="V-ATPase_G"/>
    <property type="match status" value="1"/>
</dbReference>
<evidence type="ECO:0000256" key="2">
    <source>
        <dbReference type="ARBA" id="ARBA00022448"/>
    </source>
</evidence>
<keyword evidence="3 5" id="KW-0375">Hydrogen ion transport</keyword>
<accession>A0A2H2ZEU0</accession>
<dbReference type="OrthoDB" id="250802at2759"/>